<keyword evidence="3 6" id="KW-0812">Transmembrane</keyword>
<dbReference type="Pfam" id="PF01040">
    <property type="entry name" value="UbiA"/>
    <property type="match status" value="1"/>
</dbReference>
<evidence type="ECO:0000256" key="3">
    <source>
        <dbReference type="ARBA" id="ARBA00022692"/>
    </source>
</evidence>
<gene>
    <name evidence="7" type="ORF">ENJ89_01085</name>
</gene>
<evidence type="ECO:0000256" key="5">
    <source>
        <dbReference type="ARBA" id="ARBA00023136"/>
    </source>
</evidence>
<evidence type="ECO:0000256" key="6">
    <source>
        <dbReference type="SAM" id="Phobius"/>
    </source>
</evidence>
<dbReference type="PANTHER" id="PTHR42723">
    <property type="entry name" value="CHLOROPHYLL SYNTHASE"/>
    <property type="match status" value="1"/>
</dbReference>
<dbReference type="EMBL" id="DROD01000078">
    <property type="protein sequence ID" value="HHJ51761.1"/>
    <property type="molecule type" value="Genomic_DNA"/>
</dbReference>
<dbReference type="InterPro" id="IPR000537">
    <property type="entry name" value="UbiA_prenyltransferase"/>
</dbReference>
<feature type="transmembrane region" description="Helical" evidence="6">
    <location>
        <begin position="181"/>
        <end position="201"/>
    </location>
</feature>
<dbReference type="GO" id="GO:0016020">
    <property type="term" value="C:membrane"/>
    <property type="evidence" value="ECO:0007669"/>
    <property type="project" value="UniProtKB-SubCell"/>
</dbReference>
<keyword evidence="4 6" id="KW-1133">Transmembrane helix</keyword>
<reference evidence="7" key="1">
    <citation type="journal article" date="2020" name="mSystems">
        <title>Genome- and Community-Level Interaction Insights into Carbon Utilization and Element Cycling Functions of Hydrothermarchaeota in Hydrothermal Sediment.</title>
        <authorList>
            <person name="Zhou Z."/>
            <person name="Liu Y."/>
            <person name="Xu W."/>
            <person name="Pan J."/>
            <person name="Luo Z.H."/>
            <person name="Li M."/>
        </authorList>
    </citation>
    <scope>NUCLEOTIDE SEQUENCE [LARGE SCALE GENOMIC DNA]</scope>
    <source>
        <strain evidence="7">HyVt-527</strain>
    </source>
</reference>
<dbReference type="InterPro" id="IPR044878">
    <property type="entry name" value="UbiA_sf"/>
</dbReference>
<evidence type="ECO:0000256" key="4">
    <source>
        <dbReference type="ARBA" id="ARBA00022989"/>
    </source>
</evidence>
<comment type="subcellular location">
    <subcellularLocation>
        <location evidence="1">Membrane</location>
        <topology evidence="1">Multi-pass membrane protein</topology>
    </subcellularLocation>
</comment>
<keyword evidence="5 6" id="KW-0472">Membrane</keyword>
<sequence>ADKRQLFFGAQQIAGAGHAAILLLFLIFSLAMGGSFLLNQLRDVESDRKNNKLFIISEGHISLRAAWVEALLLIVVSTVLAFGVSFRLGVLIAAFNMLTGYLYNFAPFRMKDYPWRSLLANALMGWLAFALGWSYRQQLDWKVVWDALPYVFLNTALYFYTTLPDIGGDQAAQKQTLSVKYSLRAILTIAFVLFVLAVVFAVGLGDYTALGILALSAPFFITTIVRKTIQNAVRTTKYTILIFALIVCLKWPYYFLLMAAGFYFTKWYYRKRFDFDYPNFSGN</sequence>
<feature type="non-terminal residue" evidence="7">
    <location>
        <position position="1"/>
    </location>
</feature>
<evidence type="ECO:0000256" key="1">
    <source>
        <dbReference type="ARBA" id="ARBA00004141"/>
    </source>
</evidence>
<proteinExistence type="predicted"/>
<dbReference type="PANTHER" id="PTHR42723:SF1">
    <property type="entry name" value="CHLOROPHYLL SYNTHASE, CHLOROPLASTIC"/>
    <property type="match status" value="1"/>
</dbReference>
<dbReference type="Gene3D" id="1.10.357.140">
    <property type="entry name" value="UbiA prenyltransferase"/>
    <property type="match status" value="1"/>
</dbReference>
<protein>
    <recommendedName>
        <fullName evidence="8">Ubiquinone biosynthesis protein UbiA</fullName>
    </recommendedName>
</protein>
<keyword evidence="2" id="KW-1003">Cell membrane</keyword>
<dbReference type="InterPro" id="IPR050475">
    <property type="entry name" value="Prenyltransferase_related"/>
</dbReference>
<feature type="transmembrane region" description="Helical" evidence="6">
    <location>
        <begin position="61"/>
        <end position="82"/>
    </location>
</feature>
<organism evidence="7">
    <name type="scientific">Caldithrix abyssi</name>
    <dbReference type="NCBI Taxonomy" id="187145"/>
    <lineage>
        <taxon>Bacteria</taxon>
        <taxon>Pseudomonadati</taxon>
        <taxon>Calditrichota</taxon>
        <taxon>Calditrichia</taxon>
        <taxon>Calditrichales</taxon>
        <taxon>Calditrichaceae</taxon>
        <taxon>Caldithrix</taxon>
    </lineage>
</organism>
<feature type="transmembrane region" description="Helical" evidence="6">
    <location>
        <begin position="238"/>
        <end position="264"/>
    </location>
</feature>
<comment type="caution">
    <text evidence="7">The sequence shown here is derived from an EMBL/GenBank/DDBJ whole genome shotgun (WGS) entry which is preliminary data.</text>
</comment>
<name>A0A7V5PME6_CALAY</name>
<dbReference type="CDD" id="cd13956">
    <property type="entry name" value="PT_UbiA"/>
    <property type="match status" value="1"/>
</dbReference>
<feature type="transmembrane region" description="Helical" evidence="6">
    <location>
        <begin position="118"/>
        <end position="135"/>
    </location>
</feature>
<dbReference type="AlphaFoldDB" id="A0A7V5PME6"/>
<dbReference type="Proteomes" id="UP000886124">
    <property type="component" value="Unassembled WGS sequence"/>
</dbReference>
<feature type="transmembrane region" description="Helical" evidence="6">
    <location>
        <begin position="20"/>
        <end position="41"/>
    </location>
</feature>
<evidence type="ECO:0000256" key="2">
    <source>
        <dbReference type="ARBA" id="ARBA00022475"/>
    </source>
</evidence>
<dbReference type="GO" id="GO:0016765">
    <property type="term" value="F:transferase activity, transferring alkyl or aryl (other than methyl) groups"/>
    <property type="evidence" value="ECO:0007669"/>
    <property type="project" value="InterPro"/>
</dbReference>
<evidence type="ECO:0000313" key="7">
    <source>
        <dbReference type="EMBL" id="HHJ51761.1"/>
    </source>
</evidence>
<feature type="transmembrane region" description="Helical" evidence="6">
    <location>
        <begin position="207"/>
        <end position="226"/>
    </location>
</feature>
<accession>A0A7V5PME6</accession>
<evidence type="ECO:0008006" key="8">
    <source>
        <dbReference type="Google" id="ProtNLM"/>
    </source>
</evidence>